<evidence type="ECO:0000313" key="4">
    <source>
        <dbReference type="Proteomes" id="UP000006671"/>
    </source>
</evidence>
<dbReference type="EMBL" id="GG738849">
    <property type="protein sequence ID" value="EFC49137.1"/>
    <property type="molecule type" value="Genomic_DNA"/>
</dbReference>
<name>D2V2X4_NAEGR</name>
<keyword evidence="1" id="KW-1133">Transmembrane helix</keyword>
<keyword evidence="4" id="KW-1185">Reference proteome</keyword>
<keyword evidence="2" id="KW-0732">Signal</keyword>
<evidence type="ECO:0000256" key="1">
    <source>
        <dbReference type="SAM" id="Phobius"/>
    </source>
</evidence>
<keyword evidence="1" id="KW-0472">Membrane</keyword>
<feature type="transmembrane region" description="Helical" evidence="1">
    <location>
        <begin position="278"/>
        <end position="304"/>
    </location>
</feature>
<proteinExistence type="predicted"/>
<evidence type="ECO:0000256" key="2">
    <source>
        <dbReference type="SAM" id="SignalP"/>
    </source>
</evidence>
<organism evidence="4">
    <name type="scientific">Naegleria gruberi</name>
    <name type="common">Amoeba</name>
    <dbReference type="NCBI Taxonomy" id="5762"/>
    <lineage>
        <taxon>Eukaryota</taxon>
        <taxon>Discoba</taxon>
        <taxon>Heterolobosea</taxon>
        <taxon>Tetramitia</taxon>
        <taxon>Eutetramitia</taxon>
        <taxon>Vahlkampfiidae</taxon>
        <taxon>Naegleria</taxon>
    </lineage>
</organism>
<dbReference type="RefSeq" id="XP_002681881.1">
    <property type="nucleotide sequence ID" value="XM_002681835.1"/>
</dbReference>
<reference evidence="3 4" key="1">
    <citation type="journal article" date="2010" name="Cell">
        <title>The genome of Naegleria gruberi illuminates early eukaryotic versatility.</title>
        <authorList>
            <person name="Fritz-Laylin L.K."/>
            <person name="Prochnik S.E."/>
            <person name="Ginger M.L."/>
            <person name="Dacks J.B."/>
            <person name="Carpenter M.L."/>
            <person name="Field M.C."/>
            <person name="Kuo A."/>
            <person name="Paredez A."/>
            <person name="Chapman J."/>
            <person name="Pham J."/>
            <person name="Shu S."/>
            <person name="Neupane R."/>
            <person name="Cipriano M."/>
            <person name="Mancuso J."/>
            <person name="Tu H."/>
            <person name="Salamov A."/>
            <person name="Lindquist E."/>
            <person name="Shapiro H."/>
            <person name="Lucas S."/>
            <person name="Grigoriev I.V."/>
            <person name="Cande W.Z."/>
            <person name="Fulton C."/>
            <person name="Rokhsar D.S."/>
            <person name="Dawson S.C."/>
        </authorList>
    </citation>
    <scope>NUCLEOTIDE SEQUENCE [LARGE SCALE GENOMIC DNA]</scope>
    <source>
        <strain evidence="3 4">NEG-M</strain>
    </source>
</reference>
<sequence>MKKHCSPVFCCFLLLIVCLFNISLSFVHSSLTRANRVSNCSMIYIPSSSSSSQQQYSLLTCTSIVIPNETTVNYRYEDTVQFSLFYPFFDSKYSELCSAVVTNQLFTKYNIDSCSSLFCNSIPQLIGKSFEQSNNISSTVKNNLLQHYNVSSSQKTRQVIAELAYLVNYCQYCNRDDFISFHTTLNSTQCFTFVSANFCNYNQPPNNFQTLTIDSLTASTVHQLDYNQESELEIPLLHGISLLNQDVFLPWQCSCGQLQYAFKCDYFSTLFIPFTFRAYPIICFVLTLLLMVVCVFTLVIPTIYRNVKNAKVNMKNNLMPIQKAVLEEVISISWLIIVFLMLHLIFSALENLLSLATVGMFQAKSSIGKFIQFLLESLKLNTIIANE</sequence>
<evidence type="ECO:0000313" key="3">
    <source>
        <dbReference type="EMBL" id="EFC49137.1"/>
    </source>
</evidence>
<keyword evidence="1" id="KW-0812">Transmembrane</keyword>
<feature type="signal peptide" evidence="2">
    <location>
        <begin position="1"/>
        <end position="25"/>
    </location>
</feature>
<protein>
    <submittedName>
        <fullName evidence="3">Predicted protein</fullName>
    </submittedName>
</protein>
<accession>D2V2X4</accession>
<gene>
    <name evidence="3" type="ORF">NAEGRDRAFT_78348</name>
</gene>
<feature type="chain" id="PRO_5003037772" evidence="2">
    <location>
        <begin position="26"/>
        <end position="387"/>
    </location>
</feature>
<dbReference type="AlphaFoldDB" id="D2V2X4"/>
<feature type="transmembrane region" description="Helical" evidence="1">
    <location>
        <begin position="325"/>
        <end position="346"/>
    </location>
</feature>
<dbReference type="KEGG" id="ngr:NAEGRDRAFT_78348"/>
<dbReference type="VEuPathDB" id="AmoebaDB:NAEGRDRAFT_78348"/>
<dbReference type="Proteomes" id="UP000006671">
    <property type="component" value="Unassembled WGS sequence"/>
</dbReference>
<dbReference type="InParanoid" id="D2V2X4"/>
<dbReference type="GeneID" id="8852570"/>